<name>J3N0V7_ORYBR</name>
<keyword evidence="3" id="KW-1185">Reference proteome</keyword>
<feature type="coiled-coil region" evidence="1">
    <location>
        <begin position="7"/>
        <end position="34"/>
    </location>
</feature>
<reference evidence="2" key="1">
    <citation type="journal article" date="2013" name="Nat. Commun.">
        <title>Whole-genome sequencing of Oryza brachyantha reveals mechanisms underlying Oryza genome evolution.</title>
        <authorList>
            <person name="Chen J."/>
            <person name="Huang Q."/>
            <person name="Gao D."/>
            <person name="Wang J."/>
            <person name="Lang Y."/>
            <person name="Liu T."/>
            <person name="Li B."/>
            <person name="Bai Z."/>
            <person name="Luis Goicoechea J."/>
            <person name="Liang C."/>
            <person name="Chen C."/>
            <person name="Zhang W."/>
            <person name="Sun S."/>
            <person name="Liao Y."/>
            <person name="Zhang X."/>
            <person name="Yang L."/>
            <person name="Song C."/>
            <person name="Wang M."/>
            <person name="Shi J."/>
            <person name="Liu G."/>
            <person name="Liu J."/>
            <person name="Zhou H."/>
            <person name="Zhou W."/>
            <person name="Yu Q."/>
            <person name="An N."/>
            <person name="Chen Y."/>
            <person name="Cai Q."/>
            <person name="Wang B."/>
            <person name="Liu B."/>
            <person name="Min J."/>
            <person name="Huang Y."/>
            <person name="Wu H."/>
            <person name="Li Z."/>
            <person name="Zhang Y."/>
            <person name="Yin Y."/>
            <person name="Song W."/>
            <person name="Jiang J."/>
            <person name="Jackson S.A."/>
            <person name="Wing R.A."/>
            <person name="Wang J."/>
            <person name="Chen M."/>
        </authorList>
    </citation>
    <scope>NUCLEOTIDE SEQUENCE [LARGE SCALE GENOMIC DNA]</scope>
    <source>
        <strain evidence="2">cv. IRGC 101232</strain>
    </source>
</reference>
<evidence type="ECO:0000313" key="3">
    <source>
        <dbReference type="Proteomes" id="UP000006038"/>
    </source>
</evidence>
<sequence>MASLSWCALQTVEIERLKKHNAELEAQCSHLSTSKKVLHAKCQGLKKGKDTIIAELLAEVLQNTWATLADLEARLKVVEAIRDLFSLIALEVFSRCRR</sequence>
<reference evidence="2" key="2">
    <citation type="submission" date="2013-04" db="UniProtKB">
        <authorList>
            <consortium name="EnsemblPlants"/>
        </authorList>
    </citation>
    <scope>IDENTIFICATION</scope>
</reference>
<protein>
    <submittedName>
        <fullName evidence="2">Uncharacterized protein</fullName>
    </submittedName>
</protein>
<organism evidence="2">
    <name type="scientific">Oryza brachyantha</name>
    <name type="common">malo sina</name>
    <dbReference type="NCBI Taxonomy" id="4533"/>
    <lineage>
        <taxon>Eukaryota</taxon>
        <taxon>Viridiplantae</taxon>
        <taxon>Streptophyta</taxon>
        <taxon>Embryophyta</taxon>
        <taxon>Tracheophyta</taxon>
        <taxon>Spermatophyta</taxon>
        <taxon>Magnoliopsida</taxon>
        <taxon>Liliopsida</taxon>
        <taxon>Poales</taxon>
        <taxon>Poaceae</taxon>
        <taxon>BOP clade</taxon>
        <taxon>Oryzoideae</taxon>
        <taxon>Oryzeae</taxon>
        <taxon>Oryzinae</taxon>
        <taxon>Oryza</taxon>
    </lineage>
</organism>
<evidence type="ECO:0000256" key="1">
    <source>
        <dbReference type="SAM" id="Coils"/>
    </source>
</evidence>
<dbReference type="EnsemblPlants" id="OB10G11550.1">
    <property type="protein sequence ID" value="OB10G11550.1"/>
    <property type="gene ID" value="OB10G11550"/>
</dbReference>
<evidence type="ECO:0000313" key="2">
    <source>
        <dbReference type="EnsemblPlants" id="OB10G11550.1"/>
    </source>
</evidence>
<dbReference type="Proteomes" id="UP000006038">
    <property type="component" value="Chromosome 10"/>
</dbReference>
<keyword evidence="1" id="KW-0175">Coiled coil</keyword>
<accession>J3N0V7</accession>
<proteinExistence type="predicted"/>
<dbReference type="Gramene" id="OB10G11550.1">
    <property type="protein sequence ID" value="OB10G11550.1"/>
    <property type="gene ID" value="OB10G11550"/>
</dbReference>
<dbReference type="AlphaFoldDB" id="J3N0V7"/>
<dbReference type="HOGENOM" id="CLU_2337002_0_0_1"/>